<dbReference type="PROSITE" id="PS00383">
    <property type="entry name" value="TYR_PHOSPHATASE_1"/>
    <property type="match status" value="1"/>
</dbReference>
<proteinExistence type="inferred from homology"/>
<comment type="caution">
    <text evidence="3">The sequence shown here is derived from an EMBL/GenBank/DDBJ whole genome shotgun (WGS) entry which is preliminary data.</text>
</comment>
<dbReference type="Pfam" id="PF13350">
    <property type="entry name" value="Y_phosphatase3"/>
    <property type="match status" value="1"/>
</dbReference>
<evidence type="ECO:0000313" key="3">
    <source>
        <dbReference type="EMBL" id="MTH60621.1"/>
    </source>
</evidence>
<dbReference type="OrthoDB" id="9814896at2"/>
<dbReference type="InterPro" id="IPR029021">
    <property type="entry name" value="Prot-tyrosine_phosphatase-like"/>
</dbReference>
<dbReference type="Gene3D" id="3.90.190.10">
    <property type="entry name" value="Protein tyrosine phosphatase superfamily"/>
    <property type="match status" value="1"/>
</dbReference>
<sequence>MPVPNPANRPLTRTPFGRVGLKRLLRPLLLGAVLCVAGASGWAAWLQSSGNFHPVIAGELYRSAQPDALKLQDWSKAHGLRSVINLRGASDAAWYDTEVATARRLGLTHADFAMKDSEQLDPARAAELVALIASLPKPVLIHCKAGADRTGLAAALYLAAQGAREHLAEGQLSFRFGHVGLPVSAAWAMDQSWDAAEPMFGFES</sequence>
<dbReference type="PROSITE" id="PS50056">
    <property type="entry name" value="TYR_PHOSPHATASE_2"/>
    <property type="match status" value="1"/>
</dbReference>
<evidence type="ECO:0000256" key="1">
    <source>
        <dbReference type="ARBA" id="ARBA00009580"/>
    </source>
</evidence>
<keyword evidence="4" id="KW-1185">Reference proteome</keyword>
<accession>A0A844HSP3</accession>
<dbReference type="PANTHER" id="PTHR31126:SF72">
    <property type="entry name" value="DUAL SPECIFICITY PROTEIN PHOSPHATASE TPBA"/>
    <property type="match status" value="1"/>
</dbReference>
<feature type="domain" description="Tyrosine specific protein phosphatases" evidence="2">
    <location>
        <begin position="138"/>
        <end position="158"/>
    </location>
</feature>
<dbReference type="InterPro" id="IPR000387">
    <property type="entry name" value="Tyr_Pase_dom"/>
</dbReference>
<dbReference type="PANTHER" id="PTHR31126">
    <property type="entry name" value="TYROSINE-PROTEIN PHOSPHATASE"/>
    <property type="match status" value="1"/>
</dbReference>
<evidence type="ECO:0000313" key="4">
    <source>
        <dbReference type="Proteomes" id="UP000449846"/>
    </source>
</evidence>
<dbReference type="EMBL" id="WMIG01000009">
    <property type="protein sequence ID" value="MTH60621.1"/>
    <property type="molecule type" value="Genomic_DNA"/>
</dbReference>
<dbReference type="InterPro" id="IPR016130">
    <property type="entry name" value="Tyr_Pase_AS"/>
</dbReference>
<dbReference type="SUPFAM" id="SSF52799">
    <property type="entry name" value="(Phosphotyrosine protein) phosphatases II"/>
    <property type="match status" value="1"/>
</dbReference>
<dbReference type="Proteomes" id="UP000449846">
    <property type="component" value="Unassembled WGS sequence"/>
</dbReference>
<name>A0A844HSP3_9RHOB</name>
<organism evidence="3 4">
    <name type="scientific">Paracoccus litorisediminis</name>
    <dbReference type="NCBI Taxonomy" id="2006130"/>
    <lineage>
        <taxon>Bacteria</taxon>
        <taxon>Pseudomonadati</taxon>
        <taxon>Pseudomonadota</taxon>
        <taxon>Alphaproteobacteria</taxon>
        <taxon>Rhodobacterales</taxon>
        <taxon>Paracoccaceae</taxon>
        <taxon>Paracoccus</taxon>
    </lineage>
</organism>
<gene>
    <name evidence="3" type="ORF">GL300_15510</name>
</gene>
<dbReference type="InterPro" id="IPR026893">
    <property type="entry name" value="Tyr/Ser_Pase_IphP-type"/>
</dbReference>
<protein>
    <submittedName>
        <fullName evidence="3">Protein tyrosine phosphatase</fullName>
    </submittedName>
</protein>
<reference evidence="3 4" key="1">
    <citation type="submission" date="2019-11" db="EMBL/GenBank/DDBJ databases">
        <authorList>
            <person name="Dong K."/>
        </authorList>
    </citation>
    <scope>NUCLEOTIDE SEQUENCE [LARGE SCALE GENOMIC DNA]</scope>
    <source>
        <strain evidence="3 4">NBRC 112902</strain>
    </source>
</reference>
<comment type="similarity">
    <text evidence="1">Belongs to the protein-tyrosine phosphatase family.</text>
</comment>
<evidence type="ECO:0000259" key="2">
    <source>
        <dbReference type="PROSITE" id="PS50056"/>
    </source>
</evidence>
<dbReference type="AlphaFoldDB" id="A0A844HSP3"/>
<dbReference type="GO" id="GO:0004721">
    <property type="term" value="F:phosphoprotein phosphatase activity"/>
    <property type="evidence" value="ECO:0007669"/>
    <property type="project" value="InterPro"/>
</dbReference>